<comment type="caution">
    <text evidence="2">The sequence shown here is derived from an EMBL/GenBank/DDBJ whole genome shotgun (WGS) entry which is preliminary data.</text>
</comment>
<feature type="compositionally biased region" description="Low complexity" evidence="1">
    <location>
        <begin position="100"/>
        <end position="114"/>
    </location>
</feature>
<evidence type="ECO:0000313" key="3">
    <source>
        <dbReference type="Proteomes" id="UP001500973"/>
    </source>
</evidence>
<feature type="region of interest" description="Disordered" evidence="1">
    <location>
        <begin position="1"/>
        <end position="28"/>
    </location>
</feature>
<keyword evidence="3" id="KW-1185">Reference proteome</keyword>
<organism evidence="2 3">
    <name type="scientific">Streptomyces thermospinosisporus</name>
    <dbReference type="NCBI Taxonomy" id="161482"/>
    <lineage>
        <taxon>Bacteria</taxon>
        <taxon>Bacillati</taxon>
        <taxon>Actinomycetota</taxon>
        <taxon>Actinomycetes</taxon>
        <taxon>Kitasatosporales</taxon>
        <taxon>Streptomycetaceae</taxon>
        <taxon>Streptomyces</taxon>
    </lineage>
</organism>
<accession>A0ABP4JWH8</accession>
<dbReference type="EMBL" id="BAAAIZ010000102">
    <property type="protein sequence ID" value="GAA1433056.1"/>
    <property type="molecule type" value="Genomic_DNA"/>
</dbReference>
<sequence>MPGAPLGVRGRDCGTGVGAPSPGVHAAHPALMGHGYCCALAAHRALGTLRGMRELERAEPEPIGGRRRAKGAGPTGQGGEEARKRRPSNAGGGPGDVHPAKGAAGADAAHPGAH</sequence>
<evidence type="ECO:0000313" key="2">
    <source>
        <dbReference type="EMBL" id="GAA1433056.1"/>
    </source>
</evidence>
<protein>
    <submittedName>
        <fullName evidence="2">Uncharacterized protein</fullName>
    </submittedName>
</protein>
<dbReference type="Proteomes" id="UP001500973">
    <property type="component" value="Unassembled WGS sequence"/>
</dbReference>
<proteinExistence type="predicted"/>
<reference evidence="3" key="1">
    <citation type="journal article" date="2019" name="Int. J. Syst. Evol. Microbiol.">
        <title>The Global Catalogue of Microorganisms (GCM) 10K type strain sequencing project: providing services to taxonomists for standard genome sequencing and annotation.</title>
        <authorList>
            <consortium name="The Broad Institute Genomics Platform"/>
            <consortium name="The Broad Institute Genome Sequencing Center for Infectious Disease"/>
            <person name="Wu L."/>
            <person name="Ma J."/>
        </authorList>
    </citation>
    <scope>NUCLEOTIDE SEQUENCE [LARGE SCALE GENOMIC DNA]</scope>
    <source>
        <strain evidence="3">JCM 11756</strain>
    </source>
</reference>
<gene>
    <name evidence="2" type="ORF">GCM10009601_54980</name>
</gene>
<feature type="region of interest" description="Disordered" evidence="1">
    <location>
        <begin position="53"/>
        <end position="114"/>
    </location>
</feature>
<evidence type="ECO:0000256" key="1">
    <source>
        <dbReference type="SAM" id="MobiDB-lite"/>
    </source>
</evidence>
<name>A0ABP4JWH8_9ACTN</name>